<evidence type="ECO:0000256" key="1">
    <source>
        <dbReference type="ARBA" id="ARBA00004165"/>
    </source>
</evidence>
<dbReference type="InterPro" id="IPR050462">
    <property type="entry name" value="Retroviral_Gag-Pol_poly"/>
</dbReference>
<keyword evidence="9" id="KW-1185">Reference proteome</keyword>
<dbReference type="AlphaFoldDB" id="A0A8C9LN48"/>
<dbReference type="Gene3D" id="1.10.375.10">
    <property type="entry name" value="Human Immunodeficiency Virus Type 1 Capsid Protein"/>
    <property type="match status" value="1"/>
</dbReference>
<dbReference type="InterPro" id="IPR036946">
    <property type="entry name" value="G_retro_matrix_sf"/>
</dbReference>
<dbReference type="InterPro" id="IPR000840">
    <property type="entry name" value="G_retro_matrix"/>
</dbReference>
<dbReference type="Pfam" id="PF02093">
    <property type="entry name" value="Gag_p30"/>
    <property type="match status" value="1"/>
</dbReference>
<reference evidence="8" key="1">
    <citation type="submission" date="2025-08" db="UniProtKB">
        <authorList>
            <consortium name="Ensembl"/>
        </authorList>
    </citation>
    <scope>IDENTIFICATION</scope>
</reference>
<dbReference type="InterPro" id="IPR008919">
    <property type="entry name" value="Retrov_capsid_N"/>
</dbReference>
<dbReference type="PRINTS" id="PR01217">
    <property type="entry name" value="PRICHEXTENSN"/>
</dbReference>
<dbReference type="InterPro" id="IPR003036">
    <property type="entry name" value="Gag_P30"/>
</dbReference>
<accession>A0A8C9LN48</accession>
<evidence type="ECO:0000256" key="3">
    <source>
        <dbReference type="ARBA" id="ARBA00022870"/>
    </source>
</evidence>
<evidence type="ECO:0000256" key="2">
    <source>
        <dbReference type="ARBA" id="ARBA00022511"/>
    </source>
</evidence>
<evidence type="ECO:0000256" key="5">
    <source>
        <dbReference type="SAM" id="MobiDB-lite"/>
    </source>
</evidence>
<dbReference type="Gene3D" id="1.10.150.180">
    <property type="entry name" value="Gamma-retroviral matrix domain"/>
    <property type="match status" value="1"/>
</dbReference>
<dbReference type="Proteomes" id="UP000694416">
    <property type="component" value="Unplaced"/>
</dbReference>
<dbReference type="GO" id="GO:0019068">
    <property type="term" value="P:virion assembly"/>
    <property type="evidence" value="ECO:0007669"/>
    <property type="project" value="InterPro"/>
</dbReference>
<feature type="compositionally biased region" description="Low complexity" evidence="5">
    <location>
        <begin position="177"/>
        <end position="192"/>
    </location>
</feature>
<name>A0A8C9LN48_9PRIM</name>
<feature type="domain" description="Core shell protein Gag P30" evidence="7">
    <location>
        <begin position="246"/>
        <end position="298"/>
    </location>
</feature>
<evidence type="ECO:0000313" key="9">
    <source>
        <dbReference type="Proteomes" id="UP000694416"/>
    </source>
</evidence>
<comment type="subcellular location">
    <subcellularLocation>
        <location evidence="1">Host cell membrane</location>
    </subcellularLocation>
</comment>
<feature type="domain" description="Gamma-retroviral matrix protein" evidence="6">
    <location>
        <begin position="2"/>
        <end position="107"/>
    </location>
</feature>
<feature type="compositionally biased region" description="Pro residues" evidence="5">
    <location>
        <begin position="193"/>
        <end position="207"/>
    </location>
</feature>
<dbReference type="Pfam" id="PF01140">
    <property type="entry name" value="Gag_MA"/>
    <property type="match status" value="1"/>
</dbReference>
<proteinExistence type="predicted"/>
<reference evidence="8" key="2">
    <citation type="submission" date="2025-09" db="UniProtKB">
        <authorList>
            <consortium name="Ensembl"/>
        </authorList>
    </citation>
    <scope>IDENTIFICATION</scope>
</reference>
<dbReference type="PANTHER" id="PTHR33166">
    <property type="entry name" value="GAG_P30 DOMAIN-CONTAINING PROTEIN"/>
    <property type="match status" value="1"/>
</dbReference>
<dbReference type="SUPFAM" id="SSF47943">
    <property type="entry name" value="Retrovirus capsid protein, N-terminal core domain"/>
    <property type="match status" value="1"/>
</dbReference>
<dbReference type="Ensembl" id="ENSPTET00000023442.1">
    <property type="protein sequence ID" value="ENSPTEP00000015748.1"/>
    <property type="gene ID" value="ENSPTEG00000017387.1"/>
</dbReference>
<evidence type="ECO:0000259" key="6">
    <source>
        <dbReference type="Pfam" id="PF01140"/>
    </source>
</evidence>
<feature type="region of interest" description="Disordered" evidence="5">
    <location>
        <begin position="137"/>
        <end position="224"/>
    </location>
</feature>
<keyword evidence="3" id="KW-1043">Host membrane</keyword>
<dbReference type="SUPFAM" id="SSF47836">
    <property type="entry name" value="Retroviral matrix proteins"/>
    <property type="match status" value="1"/>
</dbReference>
<protein>
    <submittedName>
        <fullName evidence="8">Uncharacterized protein</fullName>
    </submittedName>
</protein>
<keyword evidence="2" id="KW-1032">Host cell membrane</keyword>
<keyword evidence="4" id="KW-0472">Membrane</keyword>
<sequence>MGQTLTTPLSLTLTHFSDVRARAHNLSVGVRKGRWQTFCSSEWPTLHAEWPRDGTFNLSIILQVKTKVMDPGPLGHPDQVAYIITWEDLVRNPPPWVKPFLHSLSPSKSTLLALEAPRNRTPDPSKPVLPDESQKDLLLLDPLPPPPHNPLLRPPPYNSPSPPVLSPVPPSTPTPSSPSSISSPASSSAPSSSPAPPELTPRTPPQTPRLRFRRTEGLDGPPTWQSSLFPLRTVDRTIQYWPFSASDLYNWKTHNPSFSQDPQALTSLIESILLTHQPTWDDCQQLLQVLLSTEEKQR</sequence>
<evidence type="ECO:0000259" key="7">
    <source>
        <dbReference type="Pfam" id="PF02093"/>
    </source>
</evidence>
<dbReference type="InterPro" id="IPR010999">
    <property type="entry name" value="Retrovr_matrix"/>
</dbReference>
<feature type="compositionally biased region" description="Pro residues" evidence="5">
    <location>
        <begin position="142"/>
        <end position="176"/>
    </location>
</feature>
<evidence type="ECO:0000313" key="8">
    <source>
        <dbReference type="Ensembl" id="ENSPTEP00000015748.1"/>
    </source>
</evidence>
<organism evidence="8 9">
    <name type="scientific">Piliocolobus tephrosceles</name>
    <name type="common">Ugandan red Colobus</name>
    <dbReference type="NCBI Taxonomy" id="591936"/>
    <lineage>
        <taxon>Eukaryota</taxon>
        <taxon>Metazoa</taxon>
        <taxon>Chordata</taxon>
        <taxon>Craniata</taxon>
        <taxon>Vertebrata</taxon>
        <taxon>Euteleostomi</taxon>
        <taxon>Mammalia</taxon>
        <taxon>Eutheria</taxon>
        <taxon>Euarchontoglires</taxon>
        <taxon>Primates</taxon>
        <taxon>Haplorrhini</taxon>
        <taxon>Catarrhini</taxon>
        <taxon>Cercopithecidae</taxon>
        <taxon>Colobinae</taxon>
        <taxon>Piliocolobus</taxon>
    </lineage>
</organism>
<evidence type="ECO:0000256" key="4">
    <source>
        <dbReference type="ARBA" id="ARBA00023136"/>
    </source>
</evidence>